<dbReference type="PROSITE" id="PS51257">
    <property type="entry name" value="PROKAR_LIPOPROTEIN"/>
    <property type="match status" value="1"/>
</dbReference>
<dbReference type="GeneID" id="79949468"/>
<evidence type="ECO:0008006" key="3">
    <source>
        <dbReference type="Google" id="ProtNLM"/>
    </source>
</evidence>
<accession>A0AAF0FPX1</accession>
<dbReference type="Proteomes" id="UP001218895">
    <property type="component" value="Chromosome"/>
</dbReference>
<protein>
    <recommendedName>
        <fullName evidence="3">Two component regulator propeller</fullName>
    </recommendedName>
</protein>
<dbReference type="EMBL" id="CP091092">
    <property type="protein sequence ID" value="WFN37500.1"/>
    <property type="molecule type" value="Genomic_DNA"/>
</dbReference>
<proteinExistence type="predicted"/>
<sequence>MKQYRKLLILGFIFSLALLSAGCTEFGMDNTPVLKDGWTIIRPPSDVESLAEDKEFIWAGGKDGIYKINRHTFEVVDGIDCCPDMNYVDFVLVDKNGYLWAGFNEGAVRYDGKECILFDEKNGLSDRRVKVLYEDDEGRILIGTWGGVSVYDNGSWTYITSEDGLLEDMVNVIYQDDDKGMWYGSYVAPKGGVSYFKDGRWQYFTISDVLMHNNINAITQDLNGGIWIGTGLYDRGGAVRLVLENGEWISDKRLSKESGLSGNKVRSLFVDDKGNVWFGSEYDGLAVKKGDIFRVLARQDGLSDMEVKCFLMDSDNNLWIGTYNGITVISGSALDYI</sequence>
<keyword evidence="2" id="KW-1185">Reference proteome</keyword>
<dbReference type="InterPro" id="IPR011110">
    <property type="entry name" value="Reg_prop"/>
</dbReference>
<evidence type="ECO:0000313" key="2">
    <source>
        <dbReference type="Proteomes" id="UP001218895"/>
    </source>
</evidence>
<dbReference type="Gene3D" id="2.130.10.10">
    <property type="entry name" value="YVTN repeat-like/Quinoprotein amine dehydrogenase"/>
    <property type="match status" value="2"/>
</dbReference>
<dbReference type="RefSeq" id="WP_278100341.1">
    <property type="nucleotide sequence ID" value="NZ_CP091092.1"/>
</dbReference>
<evidence type="ECO:0000313" key="1">
    <source>
        <dbReference type="EMBL" id="WFN37500.1"/>
    </source>
</evidence>
<dbReference type="KEGG" id="manq:L1994_03680"/>
<name>A0AAF0FPX1_9EURY</name>
<organism evidence="1 2">
    <name type="scientific">Methanomicrobium antiquum</name>
    <dbReference type="NCBI Taxonomy" id="487686"/>
    <lineage>
        <taxon>Archaea</taxon>
        <taxon>Methanobacteriati</taxon>
        <taxon>Methanobacteriota</taxon>
        <taxon>Stenosarchaea group</taxon>
        <taxon>Methanomicrobia</taxon>
        <taxon>Methanomicrobiales</taxon>
        <taxon>Methanomicrobiaceae</taxon>
        <taxon>Methanomicrobium</taxon>
    </lineage>
</organism>
<gene>
    <name evidence="1" type="ORF">L1994_03680</name>
</gene>
<dbReference type="InterPro" id="IPR015943">
    <property type="entry name" value="WD40/YVTN_repeat-like_dom_sf"/>
</dbReference>
<dbReference type="SUPFAM" id="SSF63829">
    <property type="entry name" value="Calcium-dependent phosphotriesterase"/>
    <property type="match status" value="1"/>
</dbReference>
<reference evidence="1" key="1">
    <citation type="submission" date="2022-01" db="EMBL/GenBank/DDBJ databases">
        <title>Complete genome of Methanomicrobium antiquum DSM 21220.</title>
        <authorList>
            <person name="Chen S.-C."/>
            <person name="You Y.-T."/>
            <person name="Zhou Y.-Z."/>
            <person name="Lai M.-C."/>
        </authorList>
    </citation>
    <scope>NUCLEOTIDE SEQUENCE</scope>
    <source>
        <strain evidence="1">DSM 21220</strain>
    </source>
</reference>
<dbReference type="Pfam" id="PF07494">
    <property type="entry name" value="Reg_prop"/>
    <property type="match status" value="3"/>
</dbReference>
<dbReference type="AlphaFoldDB" id="A0AAF0FPX1"/>